<evidence type="ECO:0000313" key="1">
    <source>
        <dbReference type="EMBL" id="VDM56599.1"/>
    </source>
</evidence>
<name>A0A0R3PKB4_ANGCS</name>
<dbReference type="WBParaSite" id="ACOC_0000501301-mRNA-1">
    <property type="protein sequence ID" value="ACOC_0000501301-mRNA-1"/>
    <property type="gene ID" value="ACOC_0000501301"/>
</dbReference>
<evidence type="ECO:0000313" key="2">
    <source>
        <dbReference type="Proteomes" id="UP000267027"/>
    </source>
</evidence>
<accession>A0A0R3PKB4</accession>
<keyword evidence="2" id="KW-1185">Reference proteome</keyword>
<sequence length="227" mass="25980">MEASDLMEIGHVTFDQNLKMKMTRPRGAHATGPFYQIIAYQFGSFRILVRYEVDCADFAAAKCPPVTVDASETLPERKKAAENENIQVVEYGEIPRDIPLQVLTTYPQGAGFPFFTWARLFFTNADQLARHLFQVSNDDDDDWDLKEIVGWFKGTGDFGKPSFYTQQDISKMMKPLPYVTLSKVHDCLDKIYKFLTKNDPEFRCGLIWKGKNHLEIFAKVSTPIETS</sequence>
<reference evidence="1 2" key="2">
    <citation type="submission" date="2018-11" db="EMBL/GenBank/DDBJ databases">
        <authorList>
            <consortium name="Pathogen Informatics"/>
        </authorList>
    </citation>
    <scope>NUCLEOTIDE SEQUENCE [LARGE SCALE GENOMIC DNA]</scope>
    <source>
        <strain evidence="1 2">Costa Rica</strain>
    </source>
</reference>
<evidence type="ECO:0000313" key="3">
    <source>
        <dbReference type="WBParaSite" id="ACOC_0000501301-mRNA-1"/>
    </source>
</evidence>
<dbReference type="STRING" id="334426.A0A0R3PKB4"/>
<proteinExistence type="predicted"/>
<dbReference type="OrthoDB" id="5393654at2759"/>
<dbReference type="EMBL" id="UYYA01003843">
    <property type="protein sequence ID" value="VDM56599.1"/>
    <property type="molecule type" value="Genomic_DNA"/>
</dbReference>
<organism evidence="3">
    <name type="scientific">Angiostrongylus costaricensis</name>
    <name type="common">Nematode worm</name>
    <dbReference type="NCBI Taxonomy" id="334426"/>
    <lineage>
        <taxon>Eukaryota</taxon>
        <taxon>Metazoa</taxon>
        <taxon>Ecdysozoa</taxon>
        <taxon>Nematoda</taxon>
        <taxon>Chromadorea</taxon>
        <taxon>Rhabditida</taxon>
        <taxon>Rhabditina</taxon>
        <taxon>Rhabditomorpha</taxon>
        <taxon>Strongyloidea</taxon>
        <taxon>Metastrongylidae</taxon>
        <taxon>Angiostrongylus</taxon>
    </lineage>
</organism>
<dbReference type="AlphaFoldDB" id="A0A0R3PKB4"/>
<dbReference type="PANTHER" id="PTHR35179:SF2">
    <property type="entry name" value="START DOMAIN-CONTAINING PROTEIN"/>
    <property type="match status" value="1"/>
</dbReference>
<gene>
    <name evidence="1" type="ORF">ACOC_LOCUS5014</name>
</gene>
<protein>
    <submittedName>
        <fullName evidence="1 3">Uncharacterized protein</fullName>
    </submittedName>
</protein>
<dbReference type="Proteomes" id="UP000267027">
    <property type="component" value="Unassembled WGS sequence"/>
</dbReference>
<dbReference type="PANTHER" id="PTHR35179">
    <property type="entry name" value="PROTEIN CBG02620"/>
    <property type="match status" value="1"/>
</dbReference>
<reference evidence="3" key="1">
    <citation type="submission" date="2017-02" db="UniProtKB">
        <authorList>
            <consortium name="WormBaseParasite"/>
        </authorList>
    </citation>
    <scope>IDENTIFICATION</scope>
</reference>
<dbReference type="OMA" id="YTQQDIS"/>